<dbReference type="InterPro" id="IPR021449">
    <property type="entry name" value="DUF3099"/>
</dbReference>
<reference evidence="3 4" key="1">
    <citation type="submission" date="2019-01" db="EMBL/GenBank/DDBJ databases">
        <title>Novel species of Cellulomonas.</title>
        <authorList>
            <person name="Liu Q."/>
            <person name="Xin Y.-H."/>
        </authorList>
    </citation>
    <scope>NUCLEOTIDE SEQUENCE [LARGE SCALE GENOMIC DNA]</scope>
    <source>
        <strain evidence="3 4">HLT2-17</strain>
    </source>
</reference>
<keyword evidence="4" id="KW-1185">Reference proteome</keyword>
<dbReference type="AlphaFoldDB" id="A0A4V1ZH26"/>
<feature type="transmembrane region" description="Helical" evidence="2">
    <location>
        <begin position="46"/>
        <end position="66"/>
    </location>
</feature>
<feature type="compositionally biased region" description="Basic and acidic residues" evidence="1">
    <location>
        <begin position="90"/>
        <end position="101"/>
    </location>
</feature>
<protein>
    <submittedName>
        <fullName evidence="3">DUF3099 domain-containing protein</fullName>
    </submittedName>
</protein>
<sequence>MPRITSVPEPLSDEVARRTRRYLIQMGIRIVCFIGAVATWGRVPGWISWLLIAGAVVLPYIAVILANAGRERPDDAVPLMTPRALGSGADGDRTGEDGRRD</sequence>
<name>A0A4V1ZH26_9MICO</name>
<keyword evidence="2" id="KW-1133">Transmembrane helix</keyword>
<evidence type="ECO:0000256" key="1">
    <source>
        <dbReference type="SAM" id="MobiDB-lite"/>
    </source>
</evidence>
<dbReference type="Pfam" id="PF11298">
    <property type="entry name" value="DUF3099"/>
    <property type="match status" value="1"/>
</dbReference>
<feature type="region of interest" description="Disordered" evidence="1">
    <location>
        <begin position="73"/>
        <end position="101"/>
    </location>
</feature>
<feature type="transmembrane region" description="Helical" evidence="2">
    <location>
        <begin position="21"/>
        <end position="40"/>
    </location>
</feature>
<evidence type="ECO:0000256" key="2">
    <source>
        <dbReference type="SAM" id="Phobius"/>
    </source>
</evidence>
<organism evidence="3 4">
    <name type="scientific">Pengzhenrongella frigida</name>
    <dbReference type="NCBI Taxonomy" id="1259133"/>
    <lineage>
        <taxon>Bacteria</taxon>
        <taxon>Bacillati</taxon>
        <taxon>Actinomycetota</taxon>
        <taxon>Actinomycetes</taxon>
        <taxon>Micrococcales</taxon>
        <taxon>Pengzhenrongella</taxon>
    </lineage>
</organism>
<accession>A0A4V1ZH26</accession>
<evidence type="ECO:0000313" key="3">
    <source>
        <dbReference type="EMBL" id="RYV50574.1"/>
    </source>
</evidence>
<dbReference type="EMBL" id="SDWW01000031">
    <property type="protein sequence ID" value="RYV50574.1"/>
    <property type="molecule type" value="Genomic_DNA"/>
</dbReference>
<keyword evidence="2" id="KW-0472">Membrane</keyword>
<keyword evidence="2" id="KW-0812">Transmembrane</keyword>
<comment type="caution">
    <text evidence="3">The sequence shown here is derived from an EMBL/GenBank/DDBJ whole genome shotgun (WGS) entry which is preliminary data.</text>
</comment>
<dbReference type="OrthoDB" id="4229919at2"/>
<proteinExistence type="predicted"/>
<gene>
    <name evidence="3" type="ORF">EUA98_12955</name>
</gene>
<evidence type="ECO:0000313" key="4">
    <source>
        <dbReference type="Proteomes" id="UP000293764"/>
    </source>
</evidence>
<dbReference type="Proteomes" id="UP000293764">
    <property type="component" value="Unassembled WGS sequence"/>
</dbReference>